<keyword evidence="4" id="KW-0812">Transmembrane</keyword>
<evidence type="ECO:0000256" key="4">
    <source>
        <dbReference type="SAM" id="Phobius"/>
    </source>
</evidence>
<protein>
    <submittedName>
        <fullName evidence="6">Glycoside hydrolase family 73 protein</fullName>
    </submittedName>
</protein>
<name>A0ABW4DMZ8_9LACO</name>
<evidence type="ECO:0000313" key="7">
    <source>
        <dbReference type="Proteomes" id="UP001597244"/>
    </source>
</evidence>
<dbReference type="GO" id="GO:0016787">
    <property type="term" value="F:hydrolase activity"/>
    <property type="evidence" value="ECO:0007669"/>
    <property type="project" value="UniProtKB-KW"/>
</dbReference>
<evidence type="ECO:0000256" key="2">
    <source>
        <dbReference type="ARBA" id="ARBA00022801"/>
    </source>
</evidence>
<evidence type="ECO:0000313" key="6">
    <source>
        <dbReference type="EMBL" id="MFD1465278.1"/>
    </source>
</evidence>
<proteinExistence type="inferred from homology"/>
<dbReference type="SMART" id="SM00047">
    <property type="entry name" value="LYZ2"/>
    <property type="match status" value="1"/>
</dbReference>
<keyword evidence="7" id="KW-1185">Reference proteome</keyword>
<dbReference type="PRINTS" id="PR01002">
    <property type="entry name" value="FLGFLGJ"/>
</dbReference>
<dbReference type="Proteomes" id="UP001597244">
    <property type="component" value="Unassembled WGS sequence"/>
</dbReference>
<feature type="compositionally biased region" description="Low complexity" evidence="3">
    <location>
        <begin position="12"/>
        <end position="22"/>
    </location>
</feature>
<gene>
    <name evidence="6" type="ORF">ACFQ4L_04130</name>
</gene>
<dbReference type="RefSeq" id="WP_225417298.1">
    <property type="nucleotide sequence ID" value="NZ_JBHTOF010000029.1"/>
</dbReference>
<feature type="region of interest" description="Disordered" evidence="3">
    <location>
        <begin position="1"/>
        <end position="22"/>
    </location>
</feature>
<evidence type="ECO:0000256" key="1">
    <source>
        <dbReference type="ARBA" id="ARBA00010266"/>
    </source>
</evidence>
<dbReference type="InterPro" id="IPR051056">
    <property type="entry name" value="Glycosyl_Hydrolase_73"/>
</dbReference>
<sequence>MATRRRKKTTSSRRSYSSSSSNRRYRHEMTNLGLIFLAIIISAVLMLVMVEHQQAVVKEHAAATASSQTAVVNHKREFINKIAPEAIKLRDTYQILPSITIAQAILESDWGDSQLTTKYNNLFGVKGDSPDNTKQMTTQEYIDGKWQTVTARFRAYPSYDASLLEHAQLFHKGTSWNPEQYEHFLAADNYQAAAQALQTDGYATDPGYATKLINLIEQYDLNTYDK</sequence>
<organism evidence="6 7">
    <name type="scientific">Lapidilactobacillus mulanensis</name>
    <dbReference type="NCBI Taxonomy" id="2485999"/>
    <lineage>
        <taxon>Bacteria</taxon>
        <taxon>Bacillati</taxon>
        <taxon>Bacillota</taxon>
        <taxon>Bacilli</taxon>
        <taxon>Lactobacillales</taxon>
        <taxon>Lactobacillaceae</taxon>
        <taxon>Lapidilactobacillus</taxon>
    </lineage>
</organism>
<dbReference type="Gene3D" id="1.10.530.10">
    <property type="match status" value="1"/>
</dbReference>
<reference evidence="7" key="1">
    <citation type="journal article" date="2019" name="Int. J. Syst. Evol. Microbiol.">
        <title>The Global Catalogue of Microorganisms (GCM) 10K type strain sequencing project: providing services to taxonomists for standard genome sequencing and annotation.</title>
        <authorList>
            <consortium name="The Broad Institute Genomics Platform"/>
            <consortium name="The Broad Institute Genome Sequencing Center for Infectious Disease"/>
            <person name="Wu L."/>
            <person name="Ma J."/>
        </authorList>
    </citation>
    <scope>NUCLEOTIDE SEQUENCE [LARGE SCALE GENOMIC DNA]</scope>
    <source>
        <strain evidence="7">CCM 8951</strain>
    </source>
</reference>
<comment type="caution">
    <text evidence="6">The sequence shown here is derived from an EMBL/GenBank/DDBJ whole genome shotgun (WGS) entry which is preliminary data.</text>
</comment>
<feature type="domain" description="Mannosyl-glycoprotein endo-beta-N-acetylglucosamidase-like" evidence="5">
    <location>
        <begin position="68"/>
        <end position="225"/>
    </location>
</feature>
<feature type="transmembrane region" description="Helical" evidence="4">
    <location>
        <begin position="32"/>
        <end position="50"/>
    </location>
</feature>
<dbReference type="EMBL" id="JBHTOF010000029">
    <property type="protein sequence ID" value="MFD1465278.1"/>
    <property type="molecule type" value="Genomic_DNA"/>
</dbReference>
<accession>A0ABW4DMZ8</accession>
<dbReference type="PANTHER" id="PTHR33308:SF10">
    <property type="entry name" value="EXO-GLUCOSAMINIDASE LYTG"/>
    <property type="match status" value="1"/>
</dbReference>
<evidence type="ECO:0000256" key="3">
    <source>
        <dbReference type="SAM" id="MobiDB-lite"/>
    </source>
</evidence>
<dbReference type="Pfam" id="PF01832">
    <property type="entry name" value="Glucosaminidase"/>
    <property type="match status" value="1"/>
</dbReference>
<dbReference type="InterPro" id="IPR002901">
    <property type="entry name" value="MGlyc_endo_b_GlcNAc-like_dom"/>
</dbReference>
<keyword evidence="2 6" id="KW-0378">Hydrolase</keyword>
<feature type="compositionally biased region" description="Basic residues" evidence="3">
    <location>
        <begin position="1"/>
        <end position="11"/>
    </location>
</feature>
<evidence type="ECO:0000259" key="5">
    <source>
        <dbReference type="SMART" id="SM00047"/>
    </source>
</evidence>
<dbReference type="Gene3D" id="4.10.80.30">
    <property type="entry name" value="DNA polymerase, domain 6"/>
    <property type="match status" value="1"/>
</dbReference>
<keyword evidence="4" id="KW-1133">Transmembrane helix</keyword>
<keyword evidence="4" id="KW-0472">Membrane</keyword>
<comment type="similarity">
    <text evidence="1">Belongs to the glycosyl hydrolase 73 family.</text>
</comment>
<dbReference type="PANTHER" id="PTHR33308">
    <property type="entry name" value="PEPTIDOGLYCAN HYDROLASE FLGJ"/>
    <property type="match status" value="1"/>
</dbReference>